<dbReference type="InterPro" id="IPR012338">
    <property type="entry name" value="Beta-lactam/transpept-like"/>
</dbReference>
<evidence type="ECO:0000259" key="9">
    <source>
        <dbReference type="Pfam" id="PF00905"/>
    </source>
</evidence>
<keyword evidence="6" id="KW-0511">Multifunctional enzyme</keyword>
<dbReference type="Pfam" id="PF00905">
    <property type="entry name" value="Transpeptidase"/>
    <property type="match status" value="1"/>
</dbReference>
<protein>
    <recommendedName>
        <fullName evidence="7">peptidoglycan glycosyltransferase</fullName>
        <ecNumber evidence="7">2.4.99.28</ecNumber>
    </recommendedName>
</protein>
<dbReference type="SUPFAM" id="SSF56601">
    <property type="entry name" value="beta-lactamase/transpeptidase-like"/>
    <property type="match status" value="1"/>
</dbReference>
<dbReference type="InterPro" id="IPR001264">
    <property type="entry name" value="Glyco_trans_51"/>
</dbReference>
<dbReference type="Pfam" id="PF00912">
    <property type="entry name" value="Transgly"/>
    <property type="match status" value="1"/>
</dbReference>
<evidence type="ECO:0000256" key="5">
    <source>
        <dbReference type="ARBA" id="ARBA00022801"/>
    </source>
</evidence>
<dbReference type="Gene3D" id="3.40.710.10">
    <property type="entry name" value="DD-peptidase/beta-lactamase superfamily"/>
    <property type="match status" value="1"/>
</dbReference>
<keyword evidence="5 11" id="KW-0378">Hydrolase</keyword>
<evidence type="ECO:0000256" key="2">
    <source>
        <dbReference type="ARBA" id="ARBA00022670"/>
    </source>
</evidence>
<dbReference type="EC" id="2.4.99.28" evidence="7"/>
<dbReference type="GO" id="GO:0030288">
    <property type="term" value="C:outer membrane-bounded periplasmic space"/>
    <property type="evidence" value="ECO:0007669"/>
    <property type="project" value="TreeGrafter"/>
</dbReference>
<dbReference type="InterPro" id="IPR050396">
    <property type="entry name" value="Glycosyltr_51/Transpeptidase"/>
</dbReference>
<reference evidence="11" key="1">
    <citation type="submission" date="2012-03" db="EMBL/GenBank/DDBJ databases">
        <title>Functional metagenomics reveals considerable lignocellulase gene clusters in the gut microbiome of a wood-feeding higher termite.</title>
        <authorList>
            <person name="Liu N."/>
        </authorList>
    </citation>
    <scope>NUCLEOTIDE SEQUENCE</scope>
</reference>
<keyword evidence="4 11" id="KW-0808">Transferase</keyword>
<evidence type="ECO:0000256" key="1">
    <source>
        <dbReference type="ARBA" id="ARBA00022645"/>
    </source>
</evidence>
<keyword evidence="1" id="KW-0121">Carboxypeptidase</keyword>
<evidence type="ECO:0000256" key="3">
    <source>
        <dbReference type="ARBA" id="ARBA00022676"/>
    </source>
</evidence>
<dbReference type="GO" id="GO:0008658">
    <property type="term" value="F:penicillin binding"/>
    <property type="evidence" value="ECO:0007669"/>
    <property type="project" value="InterPro"/>
</dbReference>
<dbReference type="SUPFAM" id="SSF53955">
    <property type="entry name" value="Lysozyme-like"/>
    <property type="match status" value="1"/>
</dbReference>
<dbReference type="GO" id="GO:0006508">
    <property type="term" value="P:proteolysis"/>
    <property type="evidence" value="ECO:0007669"/>
    <property type="project" value="UniProtKB-KW"/>
</dbReference>
<dbReference type="GO" id="GO:0008955">
    <property type="term" value="F:peptidoglycan glycosyltransferase activity"/>
    <property type="evidence" value="ECO:0007669"/>
    <property type="project" value="UniProtKB-EC"/>
</dbReference>
<dbReference type="GO" id="GO:0009252">
    <property type="term" value="P:peptidoglycan biosynthetic process"/>
    <property type="evidence" value="ECO:0007669"/>
    <property type="project" value="TreeGrafter"/>
</dbReference>
<keyword evidence="3 11" id="KW-0328">Glycosyltransferase</keyword>
<evidence type="ECO:0000313" key="11">
    <source>
        <dbReference type="EMBL" id="AGS52849.1"/>
    </source>
</evidence>
<dbReference type="Gene3D" id="1.10.3810.10">
    <property type="entry name" value="Biosynthetic peptidoglycan transglycosylase-like"/>
    <property type="match status" value="1"/>
</dbReference>
<proteinExistence type="predicted"/>
<dbReference type="AlphaFoldDB" id="A0A806KPY9"/>
<evidence type="ECO:0000259" key="10">
    <source>
        <dbReference type="Pfam" id="PF00912"/>
    </source>
</evidence>
<comment type="catalytic activity">
    <reaction evidence="8">
        <text>[GlcNAc-(1-&gt;4)-Mur2Ac(oyl-L-Ala-gamma-D-Glu-L-Lys-D-Ala-D-Ala)](n)-di-trans,octa-cis-undecaprenyl diphosphate + beta-D-GlcNAc-(1-&gt;4)-Mur2Ac(oyl-L-Ala-gamma-D-Glu-L-Lys-D-Ala-D-Ala)-di-trans,octa-cis-undecaprenyl diphosphate = [GlcNAc-(1-&gt;4)-Mur2Ac(oyl-L-Ala-gamma-D-Glu-L-Lys-D-Ala-D-Ala)](n+1)-di-trans,octa-cis-undecaprenyl diphosphate + di-trans,octa-cis-undecaprenyl diphosphate + H(+)</text>
        <dbReference type="Rhea" id="RHEA:23708"/>
        <dbReference type="Rhea" id="RHEA-COMP:9602"/>
        <dbReference type="Rhea" id="RHEA-COMP:9603"/>
        <dbReference type="ChEBI" id="CHEBI:15378"/>
        <dbReference type="ChEBI" id="CHEBI:58405"/>
        <dbReference type="ChEBI" id="CHEBI:60033"/>
        <dbReference type="ChEBI" id="CHEBI:78435"/>
        <dbReference type="EC" id="2.4.99.28"/>
    </reaction>
</comment>
<organism evidence="11">
    <name type="scientific">uncultured bacterium contig00011</name>
    <dbReference type="NCBI Taxonomy" id="1181503"/>
    <lineage>
        <taxon>Bacteria</taxon>
        <taxon>environmental samples</taxon>
    </lineage>
</organism>
<dbReference type="PANTHER" id="PTHR32282:SF15">
    <property type="entry name" value="PENICILLIN-BINDING PROTEIN 1C"/>
    <property type="match status" value="1"/>
</dbReference>
<dbReference type="EMBL" id="JQ844214">
    <property type="protein sequence ID" value="AGS52849.1"/>
    <property type="molecule type" value="Genomic_DNA"/>
</dbReference>
<evidence type="ECO:0000256" key="8">
    <source>
        <dbReference type="ARBA" id="ARBA00049902"/>
    </source>
</evidence>
<evidence type="ECO:0000256" key="4">
    <source>
        <dbReference type="ARBA" id="ARBA00022679"/>
    </source>
</evidence>
<dbReference type="GO" id="GO:0004180">
    <property type="term" value="F:carboxypeptidase activity"/>
    <property type="evidence" value="ECO:0007669"/>
    <property type="project" value="UniProtKB-KW"/>
</dbReference>
<accession>A0A806KPY9</accession>
<dbReference type="InterPro" id="IPR023346">
    <property type="entry name" value="Lysozyme-like_dom_sf"/>
</dbReference>
<feature type="domain" description="Glycosyl transferase family 51" evidence="10">
    <location>
        <begin position="32"/>
        <end position="193"/>
    </location>
</feature>
<keyword evidence="2" id="KW-0645">Protease</keyword>
<evidence type="ECO:0000256" key="6">
    <source>
        <dbReference type="ARBA" id="ARBA00023268"/>
    </source>
</evidence>
<sequence length="736" mass="81288">MGRSSSVRYYDRNGMLLQITPLAGGLRREVPREIPRYVKDVFVFSEDRRFYRHGGVDALSLFRAFYQNVTGGRRVSGASTITMQLARLIADNARNDYQAPRQQGLIQKIGEAFNALRLETRLSKDEILELYLTCLPFGYNTEGVATAARTFFAGDISTLSPAQIFCLAVIPRRPGMYNPLENPQNCIEAASALQQRFADNRKLSSLWPLFSLINEADWEFASSSARRFVYPFELPHLIRSINTQLSSSPNTAVSGGEIYLSVDLALQRYIEGAIAGNVSLYRSSRLTNGSAVVIDNDTGEILAWAGSADFNNAYAAGQIDGVLALNQPGSSMKPFLYAMALEKGFKPADVIADVQMNFGEREVYIPRNFNDRFNGPVLFRYALASSLNIPAVYLLYRLGVRNYTDLLLSLGFDSLERSAEDAGLGLALGNAPVSLLELVRAFSVFPRDGIYLPVTWELAAKEQREDKSGLLLEEQRVFSSDTARIICSFLSDSSARVLAFGSGRNFRTSFPSIFKTGTANQYQSIVALGATPKYSAGVWMGNFTGETVVGRTGSSVPAAIVRNTLSFLHGSQFSGQIRDFPEPENWQLRRVCALSGMLPSQACLSVIDEYMQTGEAGTFCTWHQMVNGRSRTIFPAEYQGWFNSAERDGSLDYASRPLEIITPREGFVYLSGAGVGMNEIPVEVIGGAENILRVTHNGNAFTVNRPFTFYLPRKTGTNTLQIQNGGEEAEVSFFIE</sequence>
<name>A0A806KPY9_9BACT</name>
<dbReference type="InterPro" id="IPR036950">
    <property type="entry name" value="PBP_transglycosylase"/>
</dbReference>
<feature type="domain" description="Penicillin-binding protein transpeptidase" evidence="9">
    <location>
        <begin position="289"/>
        <end position="524"/>
    </location>
</feature>
<dbReference type="InterPro" id="IPR001460">
    <property type="entry name" value="PCN-bd_Tpept"/>
</dbReference>
<evidence type="ECO:0000256" key="7">
    <source>
        <dbReference type="ARBA" id="ARBA00044770"/>
    </source>
</evidence>
<dbReference type="PANTHER" id="PTHR32282">
    <property type="entry name" value="BINDING PROTEIN TRANSPEPTIDASE, PUTATIVE-RELATED"/>
    <property type="match status" value="1"/>
</dbReference>